<dbReference type="EMBL" id="LOCQ01000048">
    <property type="protein sequence ID" value="OBV40331.1"/>
    <property type="molecule type" value="Genomic_DNA"/>
</dbReference>
<keyword evidence="3" id="KW-1185">Reference proteome</keyword>
<evidence type="ECO:0000313" key="3">
    <source>
        <dbReference type="Proteomes" id="UP000092713"/>
    </source>
</evidence>
<organism evidence="2 3">
    <name type="scientific">Janthinobacterium psychrotolerans</name>
    <dbReference type="NCBI Taxonomy" id="1747903"/>
    <lineage>
        <taxon>Bacteria</taxon>
        <taxon>Pseudomonadati</taxon>
        <taxon>Pseudomonadota</taxon>
        <taxon>Betaproteobacteria</taxon>
        <taxon>Burkholderiales</taxon>
        <taxon>Oxalobacteraceae</taxon>
        <taxon>Janthinobacterium</taxon>
    </lineage>
</organism>
<accession>A0A1A7C304</accession>
<keyword evidence="1" id="KW-0732">Signal</keyword>
<dbReference type="Proteomes" id="UP000092713">
    <property type="component" value="Unassembled WGS sequence"/>
</dbReference>
<gene>
    <name evidence="2" type="ORF">ASR47_101590</name>
</gene>
<proteinExistence type="predicted"/>
<name>A0A1A7C304_9BURK</name>
<sequence length="497" mass="50092">MKPPSFSHRFRASILPAALALSTTLALVACGGGSNSDSQPTPPVTVSPPVTPPVVVEPPVVVAPPVAVEPPVVLTPPVVTTPPILVPIEPPIIVAPPVNQPGGSPLNPVAAVIGDDNVAPIYVDAGPFAKRPIPNMIFADVKVCAPDNPVNCAVIDHVLVDTGSTGLRVFADQMPAQLLAALPAATSGGEPLAECLSFVSGTTWGSVRKANIGMGGVSQAGKLAVNTRIQIISDPAPQVADVPASCQVQGIIVKTAAEMGAKGILGIGQFAQDCGSACTVFAPPVYYSCAQSPCRQIPVALADQVSNPVIGFGADNNGNIIVLPKLPNHAANRADGMLIFGLGTRANNALPAGSAVLASTALGYFASEFNGRQLVNSFIDSGSTIIFSPSTGTVNLSSCQGGIASFFCPGSDLSITATNTGVRGTASTIPLLIVDALAAFNATPQAHAIEGLAGPATAPNTLFLGASFFFGRSVGTLIDGRSAIGLNVPGPAVTHTP</sequence>
<reference evidence="2 3" key="1">
    <citation type="submission" date="2016-04" db="EMBL/GenBank/DDBJ databases">
        <title>Draft genome sequence of Janthinobacterium psychrotolerans sp. nov., isolated from freshwater sediments in Denmark.</title>
        <authorList>
            <person name="Gong X."/>
            <person name="Skrivergaard S."/>
            <person name="Korsgaard B.S."/>
            <person name="Schreiber L."/>
            <person name="Marshall I.P."/>
            <person name="Finster K."/>
            <person name="Schramm A."/>
        </authorList>
    </citation>
    <scope>NUCLEOTIDE SEQUENCE [LARGE SCALE GENOMIC DNA]</scope>
    <source>
        <strain evidence="2 3">S3-2</strain>
    </source>
</reference>
<dbReference type="AlphaFoldDB" id="A0A1A7C304"/>
<dbReference type="OrthoDB" id="5289858at2"/>
<dbReference type="PROSITE" id="PS51257">
    <property type="entry name" value="PROKAR_LIPOPROTEIN"/>
    <property type="match status" value="1"/>
</dbReference>
<evidence type="ECO:0000313" key="2">
    <source>
        <dbReference type="EMBL" id="OBV40331.1"/>
    </source>
</evidence>
<dbReference type="Pfam" id="PF11925">
    <property type="entry name" value="DUF3443"/>
    <property type="match status" value="1"/>
</dbReference>
<evidence type="ECO:0008006" key="4">
    <source>
        <dbReference type="Google" id="ProtNLM"/>
    </source>
</evidence>
<evidence type="ECO:0000256" key="1">
    <source>
        <dbReference type="SAM" id="SignalP"/>
    </source>
</evidence>
<feature type="chain" id="PRO_5008355602" description="DUF3443 family protein" evidence="1">
    <location>
        <begin position="29"/>
        <end position="497"/>
    </location>
</feature>
<comment type="caution">
    <text evidence="2">The sequence shown here is derived from an EMBL/GenBank/DDBJ whole genome shotgun (WGS) entry which is preliminary data.</text>
</comment>
<dbReference type="PATRIC" id="fig|1747903.4.peg.3963"/>
<dbReference type="STRING" id="1747903.ASR47_101590"/>
<dbReference type="InterPro" id="IPR021847">
    <property type="entry name" value="DUF3443"/>
</dbReference>
<feature type="signal peptide" evidence="1">
    <location>
        <begin position="1"/>
        <end position="28"/>
    </location>
</feature>
<protein>
    <recommendedName>
        <fullName evidence="4">DUF3443 family protein</fullName>
    </recommendedName>
</protein>